<accession>A0A6P2CGE3</accession>
<comment type="caution">
    <text evidence="1">The sequence shown here is derived from an EMBL/GenBank/DDBJ whole genome shotgun (WGS) entry which is preliminary data.</text>
</comment>
<sequence length="230" mass="24169">MGVCLLLRYGRERALIVAEWRPGQRAGSDGDPPTRTWILDPVASDKPRILQGGRDMLWSLLALGAFCVVIAAIANQCTLSPGGPTAGPVPSFDMSAGLQYDAQSLDFPIREPVVPDGWQTNSGSRAVVAGDAGGDATTVGFIDAGGRYLQYTQSSADELPLVGFVAGEPRYAEGSEDIAGRTWVVYGGQGVEPIWVADFGQSRILISGSAGEESFVTLATAVENAPILEP</sequence>
<reference evidence="1 2" key="1">
    <citation type="submission" date="2018-07" db="EMBL/GenBank/DDBJ databases">
        <title>Genome sequence of Rhodococcus rhodnii ATCC 35071 from Rhodnius prolixus.</title>
        <authorList>
            <person name="Patel V."/>
            <person name="Vogel K.J."/>
        </authorList>
    </citation>
    <scope>NUCLEOTIDE SEQUENCE [LARGE SCALE GENOMIC DNA]</scope>
    <source>
        <strain evidence="1 2">ATCC 35071</strain>
    </source>
</reference>
<name>A0A6P2CGE3_9NOCA</name>
<dbReference type="InterPro" id="IPR025339">
    <property type="entry name" value="DUF4245"/>
</dbReference>
<dbReference type="Pfam" id="PF14030">
    <property type="entry name" value="DUF4245"/>
    <property type="match status" value="1"/>
</dbReference>
<proteinExistence type="predicted"/>
<gene>
    <name evidence="1" type="ORF">DW322_18695</name>
</gene>
<evidence type="ECO:0000313" key="1">
    <source>
        <dbReference type="EMBL" id="TXG91837.1"/>
    </source>
</evidence>
<protein>
    <submittedName>
        <fullName evidence="1">DUF4245 domain-containing protein</fullName>
    </submittedName>
</protein>
<dbReference type="Proteomes" id="UP000471120">
    <property type="component" value="Unassembled WGS sequence"/>
</dbReference>
<organism evidence="1 2">
    <name type="scientific">Rhodococcus rhodnii</name>
    <dbReference type="NCBI Taxonomy" id="38312"/>
    <lineage>
        <taxon>Bacteria</taxon>
        <taxon>Bacillati</taxon>
        <taxon>Actinomycetota</taxon>
        <taxon>Actinomycetes</taxon>
        <taxon>Mycobacteriales</taxon>
        <taxon>Nocardiaceae</taxon>
        <taxon>Rhodococcus</taxon>
    </lineage>
</organism>
<dbReference type="AlphaFoldDB" id="A0A6P2CGE3"/>
<dbReference type="EMBL" id="QRCM01000001">
    <property type="protein sequence ID" value="TXG91837.1"/>
    <property type="molecule type" value="Genomic_DNA"/>
</dbReference>
<evidence type="ECO:0000313" key="2">
    <source>
        <dbReference type="Proteomes" id="UP000471120"/>
    </source>
</evidence>